<sequence length="119" mass="13999">MKRWMLNLGIAVTVLITAWTVYTKPEEKEVSLFSYNQPSIVVQKESTDFEKALKAFLMQHGFQEVRVLNNYAEAQILILLPREHLSSRKKREIQQMVNQVAKQYHVHPDVVNVQLYEKK</sequence>
<gene>
    <name evidence="1" type="ORF">BG04_5356</name>
</gene>
<dbReference type="AlphaFoldDB" id="A0A0B6AKM4"/>
<dbReference type="RefSeq" id="WP_034651076.1">
    <property type="nucleotide sequence ID" value="NZ_BCVB01000011.1"/>
</dbReference>
<proteinExistence type="predicted"/>
<protein>
    <submittedName>
        <fullName evidence="1">Uncharacterized protein</fullName>
    </submittedName>
</protein>
<dbReference type="EMBL" id="CP009920">
    <property type="protein sequence ID" value="AJI20349.1"/>
    <property type="molecule type" value="Genomic_DNA"/>
</dbReference>
<dbReference type="Proteomes" id="UP000031829">
    <property type="component" value="Chromosome"/>
</dbReference>
<organism evidence="1 2">
    <name type="scientific">Priestia megaterium (strain ATCC 14581 / DSM 32 / CCUG 1817 / JCM 2506 / NBRC 15308 / NCIMB 9376 / NCTC 10342 / NRRL B-14308 / VKM B-512 / Ford 19)</name>
    <name type="common">Bacillus megaterium</name>
    <dbReference type="NCBI Taxonomy" id="1348623"/>
    <lineage>
        <taxon>Bacteria</taxon>
        <taxon>Bacillati</taxon>
        <taxon>Bacillota</taxon>
        <taxon>Bacilli</taxon>
        <taxon>Bacillales</taxon>
        <taxon>Bacillaceae</taxon>
        <taxon>Priestia</taxon>
    </lineage>
</organism>
<dbReference type="HOGENOM" id="CLU_2056645_0_0_9"/>
<accession>A0A0B6AKM4</accession>
<reference evidence="1 2" key="1">
    <citation type="journal article" date="2015" name="Genome Announc.">
        <title>Complete genome sequences for 35 biothreat assay-relevant bacillus species.</title>
        <authorList>
            <person name="Johnson S.L."/>
            <person name="Daligault H.E."/>
            <person name="Davenport K.W."/>
            <person name="Jaissle J."/>
            <person name="Frey K.G."/>
            <person name="Ladner J.T."/>
            <person name="Broomall S.M."/>
            <person name="Bishop-Lilly K.A."/>
            <person name="Bruce D.C."/>
            <person name="Gibbons H.S."/>
            <person name="Coyne S.R."/>
            <person name="Lo C.C."/>
            <person name="Meincke L."/>
            <person name="Munk A.C."/>
            <person name="Koroleva G.I."/>
            <person name="Rosenzweig C.N."/>
            <person name="Palacios G.F."/>
            <person name="Redden C.L."/>
            <person name="Minogue T.D."/>
            <person name="Chain P.S."/>
        </authorList>
    </citation>
    <scope>NUCLEOTIDE SEQUENCE [LARGE SCALE GENOMIC DNA]</scope>
    <source>
        <strain evidence="2">ATCC 14581 / DSM 32 / JCM 2506 / NBRC 15308 / NCIMB 9376 / NCTC 10342 / NRRL B-14308 / VKM B-512</strain>
    </source>
</reference>
<name>A0A0B6AKM4_PRIM2</name>
<dbReference type="KEGG" id="bmeg:BG04_5356"/>
<evidence type="ECO:0000313" key="1">
    <source>
        <dbReference type="EMBL" id="AJI20349.1"/>
    </source>
</evidence>
<evidence type="ECO:0000313" key="2">
    <source>
        <dbReference type="Proteomes" id="UP000031829"/>
    </source>
</evidence>
<dbReference type="GeneID" id="93643304"/>